<name>A0AAF0UHW0_SOLVR</name>
<dbReference type="AlphaFoldDB" id="A0AAF0UHW0"/>
<dbReference type="EMBL" id="CP133620">
    <property type="protein sequence ID" value="WMV46302.1"/>
    <property type="molecule type" value="Genomic_DNA"/>
</dbReference>
<evidence type="ECO:0000313" key="1">
    <source>
        <dbReference type="EMBL" id="WMV46302.1"/>
    </source>
</evidence>
<organism evidence="1 2">
    <name type="scientific">Solanum verrucosum</name>
    <dbReference type="NCBI Taxonomy" id="315347"/>
    <lineage>
        <taxon>Eukaryota</taxon>
        <taxon>Viridiplantae</taxon>
        <taxon>Streptophyta</taxon>
        <taxon>Embryophyta</taxon>
        <taxon>Tracheophyta</taxon>
        <taxon>Spermatophyta</taxon>
        <taxon>Magnoliopsida</taxon>
        <taxon>eudicotyledons</taxon>
        <taxon>Gunneridae</taxon>
        <taxon>Pentapetalae</taxon>
        <taxon>asterids</taxon>
        <taxon>lamiids</taxon>
        <taxon>Solanales</taxon>
        <taxon>Solanaceae</taxon>
        <taxon>Solanoideae</taxon>
        <taxon>Solaneae</taxon>
        <taxon>Solanum</taxon>
    </lineage>
</organism>
<keyword evidence="2" id="KW-1185">Reference proteome</keyword>
<sequence>MKVQWKNRLVEKATWGIEKDMQDKYLQLFDDSGTTLLLL</sequence>
<accession>A0AAF0UHW0</accession>
<evidence type="ECO:0000313" key="2">
    <source>
        <dbReference type="Proteomes" id="UP001234989"/>
    </source>
</evidence>
<proteinExistence type="predicted"/>
<reference evidence="1" key="1">
    <citation type="submission" date="2023-08" db="EMBL/GenBank/DDBJ databases">
        <title>A de novo genome assembly of Solanum verrucosum Schlechtendal, a Mexican diploid species geographically isolated from the other diploid A-genome species in potato relatives.</title>
        <authorList>
            <person name="Hosaka K."/>
        </authorList>
    </citation>
    <scope>NUCLEOTIDE SEQUENCE</scope>
    <source>
        <tissue evidence="1">Young leaves</tissue>
    </source>
</reference>
<protein>
    <submittedName>
        <fullName evidence="1">Uncharacterized protein</fullName>
    </submittedName>
</protein>
<dbReference type="Proteomes" id="UP001234989">
    <property type="component" value="Chromosome 9"/>
</dbReference>
<gene>
    <name evidence="1" type="ORF">MTR67_039687</name>
</gene>